<dbReference type="InterPro" id="IPR001155">
    <property type="entry name" value="OxRdtase_FMN_N"/>
</dbReference>
<dbReference type="PANTHER" id="PTHR22893">
    <property type="entry name" value="NADH OXIDOREDUCTASE-RELATED"/>
    <property type="match status" value="1"/>
</dbReference>
<proteinExistence type="predicted"/>
<comment type="caution">
    <text evidence="2">The sequence shown here is derived from an EMBL/GenBank/DDBJ whole genome shotgun (WGS) entry which is preliminary data.</text>
</comment>
<reference evidence="2 3" key="1">
    <citation type="submission" date="2021-03" db="EMBL/GenBank/DDBJ databases">
        <title>Sequencing the genomes of 1000 actinobacteria strains.</title>
        <authorList>
            <person name="Klenk H.-P."/>
        </authorList>
    </citation>
    <scope>NUCLEOTIDE SEQUENCE [LARGE SCALE GENOMIC DNA]</scope>
    <source>
        <strain evidence="2 3">DSM 45256</strain>
    </source>
</reference>
<gene>
    <name evidence="2" type="ORF">JOF36_003430</name>
</gene>
<evidence type="ECO:0000313" key="3">
    <source>
        <dbReference type="Proteomes" id="UP001519295"/>
    </source>
</evidence>
<dbReference type="InterPro" id="IPR013785">
    <property type="entry name" value="Aldolase_TIM"/>
</dbReference>
<dbReference type="PANTHER" id="PTHR22893:SF91">
    <property type="entry name" value="NADPH DEHYDROGENASE 2-RELATED"/>
    <property type="match status" value="1"/>
</dbReference>
<protein>
    <submittedName>
        <fullName evidence="2">2,4-dienoyl-CoA reductase-like NADH-dependent reductase (Old Yellow Enzyme family)</fullName>
    </submittedName>
</protein>
<organism evidence="2 3">
    <name type="scientific">Pseudonocardia parietis</name>
    <dbReference type="NCBI Taxonomy" id="570936"/>
    <lineage>
        <taxon>Bacteria</taxon>
        <taxon>Bacillati</taxon>
        <taxon>Actinomycetota</taxon>
        <taxon>Actinomycetes</taxon>
        <taxon>Pseudonocardiales</taxon>
        <taxon>Pseudonocardiaceae</taxon>
        <taxon>Pseudonocardia</taxon>
    </lineage>
</organism>
<dbReference type="InterPro" id="IPR045247">
    <property type="entry name" value="Oye-like"/>
</dbReference>
<dbReference type="CDD" id="cd02933">
    <property type="entry name" value="OYE_like_FMN"/>
    <property type="match status" value="1"/>
</dbReference>
<keyword evidence="3" id="KW-1185">Reference proteome</keyword>
<dbReference type="Pfam" id="PF00724">
    <property type="entry name" value="Oxidored_FMN"/>
    <property type="match status" value="1"/>
</dbReference>
<sequence>MTAQPDGADLFEPFPLGDMVLSNRIVMAPMTRARCEQGVITDETVRYYVQRADAGLMVSEGVPVSPEALGYVHVPGIWEAEHVDGWRRVTDAVHEAQGRLFAQLWHVGRVSHRSLQPGSTAPVSSSGREAEGLRAFAMRADGTAGFVEATPPRPLTTHEVPRVVDDFKAAARNASAAGFDGVEIHGANGYLFEQFLNPHVNDRTDKYGGSVPNRCRLLLETIDRVVDAIGAGRCGVRLSPYAQVFDNPAYEETRETHLYLAEQLGDRGLAYVHLHEMGRSAGAPMLSDEFLREFKDGFRGPLMVAGGLTKEIATDYRRRDLVDLAAFGRPFIANPDLVTRLRYDLDLADADPATFYGGGTEGYTDHPTYAMSGHPA</sequence>
<dbReference type="SUPFAM" id="SSF51395">
    <property type="entry name" value="FMN-linked oxidoreductases"/>
    <property type="match status" value="1"/>
</dbReference>
<dbReference type="Gene3D" id="3.20.20.70">
    <property type="entry name" value="Aldolase class I"/>
    <property type="match status" value="1"/>
</dbReference>
<dbReference type="RefSeq" id="WP_210027900.1">
    <property type="nucleotide sequence ID" value="NZ_JAGINU010000001.1"/>
</dbReference>
<accession>A0ABS4VW47</accession>
<name>A0ABS4VW47_9PSEU</name>
<feature type="domain" description="NADH:flavin oxidoreductase/NADH oxidase N-terminal" evidence="1">
    <location>
        <begin position="9"/>
        <end position="346"/>
    </location>
</feature>
<dbReference type="EMBL" id="JAGINU010000001">
    <property type="protein sequence ID" value="MBP2367734.1"/>
    <property type="molecule type" value="Genomic_DNA"/>
</dbReference>
<evidence type="ECO:0000313" key="2">
    <source>
        <dbReference type="EMBL" id="MBP2367734.1"/>
    </source>
</evidence>
<dbReference type="Proteomes" id="UP001519295">
    <property type="component" value="Unassembled WGS sequence"/>
</dbReference>
<evidence type="ECO:0000259" key="1">
    <source>
        <dbReference type="Pfam" id="PF00724"/>
    </source>
</evidence>